<keyword evidence="3" id="KW-1185">Reference proteome</keyword>
<feature type="region of interest" description="Disordered" evidence="1">
    <location>
        <begin position="1"/>
        <end position="58"/>
    </location>
</feature>
<reference evidence="2 3" key="1">
    <citation type="submission" date="2024-09" db="EMBL/GenBank/DDBJ databases">
        <authorList>
            <person name="Sun Q."/>
            <person name="Mori K."/>
        </authorList>
    </citation>
    <scope>NUCLEOTIDE SEQUENCE [LARGE SCALE GENOMIC DNA]</scope>
    <source>
        <strain evidence="2 3">JCM 6917</strain>
    </source>
</reference>
<name>A0ABV5N1H2_9ACTN</name>
<organism evidence="2 3">
    <name type="scientific">Streptomyces cinereospinus</name>
    <dbReference type="NCBI Taxonomy" id="285561"/>
    <lineage>
        <taxon>Bacteria</taxon>
        <taxon>Bacillati</taxon>
        <taxon>Actinomycetota</taxon>
        <taxon>Actinomycetes</taxon>
        <taxon>Kitasatosporales</taxon>
        <taxon>Streptomycetaceae</taxon>
        <taxon>Streptomyces</taxon>
    </lineage>
</organism>
<dbReference type="EMBL" id="JBHMCY010000024">
    <property type="protein sequence ID" value="MFB9463966.1"/>
    <property type="molecule type" value="Genomic_DNA"/>
</dbReference>
<protein>
    <submittedName>
        <fullName evidence="2">Uncharacterized protein</fullName>
    </submittedName>
</protein>
<evidence type="ECO:0000313" key="3">
    <source>
        <dbReference type="Proteomes" id="UP001589709"/>
    </source>
</evidence>
<evidence type="ECO:0000256" key="1">
    <source>
        <dbReference type="SAM" id="MobiDB-lite"/>
    </source>
</evidence>
<evidence type="ECO:0000313" key="2">
    <source>
        <dbReference type="EMBL" id="MFB9463966.1"/>
    </source>
</evidence>
<accession>A0ABV5N1H2</accession>
<comment type="caution">
    <text evidence="2">The sequence shown here is derived from an EMBL/GenBank/DDBJ whole genome shotgun (WGS) entry which is preliminary data.</text>
</comment>
<proteinExistence type="predicted"/>
<dbReference type="RefSeq" id="WP_381346481.1">
    <property type="nucleotide sequence ID" value="NZ_JBHMCY010000024.1"/>
</dbReference>
<sequence length="89" mass="8632">MAARDPVAGVTRDSAGRDARRAPGLAPTVRQDGHGGVADDLTGPAGLTARVRSHPGTGTCTADAAALAAVRAAAPSPADASCPPPSPKP</sequence>
<gene>
    <name evidence="2" type="ORF">ACFF45_14935</name>
</gene>
<dbReference type="Proteomes" id="UP001589709">
    <property type="component" value="Unassembled WGS sequence"/>
</dbReference>